<proteinExistence type="predicted"/>
<dbReference type="Pfam" id="PF01588">
    <property type="entry name" value="tRNA_bind"/>
    <property type="match status" value="1"/>
</dbReference>
<keyword evidence="1 3" id="KW-0820">tRNA-binding</keyword>
<name>A0A1W0E674_9MICR</name>
<evidence type="ECO:0000313" key="6">
    <source>
        <dbReference type="Proteomes" id="UP000192758"/>
    </source>
</evidence>
<dbReference type="AlphaFoldDB" id="A0A1W0E674"/>
<evidence type="ECO:0000256" key="2">
    <source>
        <dbReference type="ARBA" id="ARBA00022884"/>
    </source>
</evidence>
<accession>A0A1W0E674</accession>
<organism evidence="5 6">
    <name type="scientific">Ecytonucleospora hepatopenaei</name>
    <dbReference type="NCBI Taxonomy" id="646526"/>
    <lineage>
        <taxon>Eukaryota</taxon>
        <taxon>Fungi</taxon>
        <taxon>Fungi incertae sedis</taxon>
        <taxon>Microsporidia</taxon>
        <taxon>Enterocytozoonidae</taxon>
        <taxon>Ecytonucleospora</taxon>
    </lineage>
</organism>
<dbReference type="EMBL" id="MNPJ01000017">
    <property type="protein sequence ID" value="OQS54767.1"/>
    <property type="molecule type" value="Genomic_DNA"/>
</dbReference>
<dbReference type="InterPro" id="IPR002547">
    <property type="entry name" value="tRNA-bd_dom"/>
</dbReference>
<dbReference type="STRING" id="646526.A0A1W0E674"/>
<protein>
    <submittedName>
        <fullName evidence="5">ARC1</fullName>
    </submittedName>
</protein>
<comment type="caution">
    <text evidence="5">The sequence shown here is derived from an EMBL/GenBank/DDBJ whole genome shotgun (WGS) entry which is preliminary data.</text>
</comment>
<dbReference type="InterPro" id="IPR051270">
    <property type="entry name" value="Tyrosine-tRNA_ligase_regulator"/>
</dbReference>
<keyword evidence="2 3" id="KW-0694">RNA-binding</keyword>
<sequence>MIEITLNFKQSDEIFKFILNHAQNEGLCSLETILGTETFVVVNNVKYIGDEMIQEIINMFNSMLKVKEFKNLLNTVSGKPKLDSLTNTILFYNTLKDAIESGSLKNYNFLVEEGKKYKDIDVDFYLLEIKAGFIKEISHIEGTEKMYMETVDFGDEERVICSGLKNKYKEEDLKNKTSLFMTNLKEANFSGVKSFGMICCGSEDENVEFVAVDQAYKGERVSLEGYKTFFSNIKRGEINILKKEKYQLILKEFCIKNGFLFFKSHKVLIGGNEIKLNKVKNGKIQ</sequence>
<dbReference type="PANTHER" id="PTHR11586">
    <property type="entry name" value="TRNA-AMINOACYLATION COFACTOR ARC1 FAMILY MEMBER"/>
    <property type="match status" value="1"/>
</dbReference>
<keyword evidence="6" id="KW-1185">Reference proteome</keyword>
<dbReference type="GO" id="GO:0000049">
    <property type="term" value="F:tRNA binding"/>
    <property type="evidence" value="ECO:0007669"/>
    <property type="project" value="UniProtKB-UniRule"/>
</dbReference>
<dbReference type="OrthoDB" id="19141at2759"/>
<reference evidence="5 6" key="1">
    <citation type="journal article" date="2017" name="Environ. Microbiol.">
        <title>Decay of the glycolytic pathway and adaptation to intranuclear parasitism within Enterocytozoonidae microsporidia.</title>
        <authorList>
            <person name="Wiredu Boakye D."/>
            <person name="Jaroenlak P."/>
            <person name="Prachumwat A."/>
            <person name="Williams T.A."/>
            <person name="Bateman K.S."/>
            <person name="Itsathitphaisarn O."/>
            <person name="Sritunyalucksana K."/>
            <person name="Paszkiewicz K.H."/>
            <person name="Moore K.A."/>
            <person name="Stentiford G.D."/>
            <person name="Williams B.A."/>
        </authorList>
    </citation>
    <scope>NUCLEOTIDE SEQUENCE [LARGE SCALE GENOMIC DNA]</scope>
    <source>
        <strain evidence="5 6">TH1</strain>
    </source>
</reference>
<evidence type="ECO:0000256" key="3">
    <source>
        <dbReference type="PROSITE-ProRule" id="PRU00209"/>
    </source>
</evidence>
<feature type="domain" description="TRNA-binding" evidence="4">
    <location>
        <begin position="123"/>
        <end position="222"/>
    </location>
</feature>
<dbReference type="PROSITE" id="PS50886">
    <property type="entry name" value="TRBD"/>
    <property type="match status" value="1"/>
</dbReference>
<gene>
    <name evidence="5" type="primary">ARC1</name>
    <name evidence="5" type="ORF">EHP00_1400</name>
</gene>
<dbReference type="InterPro" id="IPR012340">
    <property type="entry name" value="NA-bd_OB-fold"/>
</dbReference>
<evidence type="ECO:0000256" key="1">
    <source>
        <dbReference type="ARBA" id="ARBA00022555"/>
    </source>
</evidence>
<dbReference type="PANTHER" id="PTHR11586:SF37">
    <property type="entry name" value="TRNA-BINDING DOMAIN-CONTAINING PROTEIN"/>
    <property type="match status" value="1"/>
</dbReference>
<evidence type="ECO:0000259" key="4">
    <source>
        <dbReference type="PROSITE" id="PS50886"/>
    </source>
</evidence>
<dbReference type="Gene3D" id="2.40.50.140">
    <property type="entry name" value="Nucleic acid-binding proteins"/>
    <property type="match status" value="1"/>
</dbReference>
<dbReference type="Proteomes" id="UP000192758">
    <property type="component" value="Unassembled WGS sequence"/>
</dbReference>
<dbReference type="SUPFAM" id="SSF50249">
    <property type="entry name" value="Nucleic acid-binding proteins"/>
    <property type="match status" value="1"/>
</dbReference>
<evidence type="ECO:0000313" key="5">
    <source>
        <dbReference type="EMBL" id="OQS54767.1"/>
    </source>
</evidence>
<dbReference type="VEuPathDB" id="MicrosporidiaDB:EHP00_1400"/>